<organism evidence="2 3">
    <name type="scientific">Acer saccharum</name>
    <name type="common">Sugar maple</name>
    <dbReference type="NCBI Taxonomy" id="4024"/>
    <lineage>
        <taxon>Eukaryota</taxon>
        <taxon>Viridiplantae</taxon>
        <taxon>Streptophyta</taxon>
        <taxon>Embryophyta</taxon>
        <taxon>Tracheophyta</taxon>
        <taxon>Spermatophyta</taxon>
        <taxon>Magnoliopsida</taxon>
        <taxon>eudicotyledons</taxon>
        <taxon>Gunneridae</taxon>
        <taxon>Pentapetalae</taxon>
        <taxon>rosids</taxon>
        <taxon>malvids</taxon>
        <taxon>Sapindales</taxon>
        <taxon>Sapindaceae</taxon>
        <taxon>Hippocastanoideae</taxon>
        <taxon>Acereae</taxon>
        <taxon>Acer</taxon>
    </lineage>
</organism>
<dbReference type="EMBL" id="JAUESC010000384">
    <property type="protein sequence ID" value="KAK0583542.1"/>
    <property type="molecule type" value="Genomic_DNA"/>
</dbReference>
<dbReference type="Proteomes" id="UP001168877">
    <property type="component" value="Unassembled WGS sequence"/>
</dbReference>
<dbReference type="GO" id="GO:0005737">
    <property type="term" value="C:cytoplasm"/>
    <property type="evidence" value="ECO:0007669"/>
    <property type="project" value="TreeGrafter"/>
</dbReference>
<name>A0AA39VKR3_ACESA</name>
<accession>A0AA39VKR3</accession>
<feature type="region of interest" description="Disordered" evidence="1">
    <location>
        <begin position="1"/>
        <end position="26"/>
    </location>
</feature>
<feature type="compositionally biased region" description="Low complexity" evidence="1">
    <location>
        <begin position="174"/>
        <end position="186"/>
    </location>
</feature>
<dbReference type="GO" id="GO:0006893">
    <property type="term" value="P:Golgi to plasma membrane transport"/>
    <property type="evidence" value="ECO:0007669"/>
    <property type="project" value="TreeGrafter"/>
</dbReference>
<keyword evidence="3" id="KW-1185">Reference proteome</keyword>
<reference evidence="2" key="1">
    <citation type="journal article" date="2022" name="Plant J.">
        <title>Strategies of tolerance reflected in two North American maple genomes.</title>
        <authorList>
            <person name="McEvoy S.L."/>
            <person name="Sezen U.U."/>
            <person name="Trouern-Trend A."/>
            <person name="McMahon S.M."/>
            <person name="Schaberg P.G."/>
            <person name="Yang J."/>
            <person name="Wegrzyn J.L."/>
            <person name="Swenson N.G."/>
        </authorList>
    </citation>
    <scope>NUCLEOTIDE SEQUENCE</scope>
    <source>
        <strain evidence="2">NS2018</strain>
    </source>
</reference>
<dbReference type="InterPro" id="IPR015943">
    <property type="entry name" value="WD40/YVTN_repeat-like_dom_sf"/>
</dbReference>
<sequence length="315" mass="34117">MFNKLLQKVTSPQPPPSPKEGSLTRNDLDPRVTVHYGIPSTASVLAFDPVQRLLAVGTLDGRIKVIGGDNIEGLFVSPKQLPFKNLEFLRNQGFLVSVSNENEIQVWDLEHRGINSTFRWESNITAFSVGNSGQERSPGANMPLSTLNQIVSRIQRVCSSNAPPSLTRIQRDGSNNAPSSLPLNSSSVGSRVQLDNGVNTFPHVSPSNTIFSNTSSTGNISPCQNSLHSLHNCDKPLSNGILPSPPAHINAAPDLPVPTMSSLPINFHPMITRSKNSIFKPKVLNSAIDISCYLVDLDPTTAKAALKDPKWVQAM</sequence>
<dbReference type="GO" id="GO:0019905">
    <property type="term" value="F:syntaxin binding"/>
    <property type="evidence" value="ECO:0007669"/>
    <property type="project" value="TreeGrafter"/>
</dbReference>
<dbReference type="PANTHER" id="PTHR10241">
    <property type="entry name" value="LETHAL 2 GIANT LARVAE PROTEIN"/>
    <property type="match status" value="1"/>
</dbReference>
<dbReference type="PANTHER" id="PTHR10241:SF38">
    <property type="entry name" value="TRANSDUCIN FAMILY PROTEIN _ WD-40 REPEAT FAMILY PROTEIN"/>
    <property type="match status" value="1"/>
</dbReference>
<feature type="region of interest" description="Disordered" evidence="1">
    <location>
        <begin position="162"/>
        <end position="186"/>
    </location>
</feature>
<comment type="caution">
    <text evidence="2">The sequence shown here is derived from an EMBL/GenBank/DDBJ whole genome shotgun (WGS) entry which is preliminary data.</text>
</comment>
<reference evidence="2" key="2">
    <citation type="submission" date="2023-06" db="EMBL/GenBank/DDBJ databases">
        <authorList>
            <person name="Swenson N.G."/>
            <person name="Wegrzyn J.L."/>
            <person name="Mcevoy S.L."/>
        </authorList>
    </citation>
    <scope>NUCLEOTIDE SEQUENCE</scope>
    <source>
        <strain evidence="2">NS2018</strain>
        <tissue evidence="2">Leaf</tissue>
    </source>
</reference>
<dbReference type="GO" id="GO:0005886">
    <property type="term" value="C:plasma membrane"/>
    <property type="evidence" value="ECO:0007669"/>
    <property type="project" value="TreeGrafter"/>
</dbReference>
<evidence type="ECO:0000313" key="3">
    <source>
        <dbReference type="Proteomes" id="UP001168877"/>
    </source>
</evidence>
<dbReference type="Gene3D" id="2.130.10.10">
    <property type="entry name" value="YVTN repeat-like/Quinoprotein amine dehydrogenase"/>
    <property type="match status" value="1"/>
</dbReference>
<evidence type="ECO:0000256" key="1">
    <source>
        <dbReference type="SAM" id="MobiDB-lite"/>
    </source>
</evidence>
<proteinExistence type="predicted"/>
<evidence type="ECO:0000313" key="2">
    <source>
        <dbReference type="EMBL" id="KAK0583542.1"/>
    </source>
</evidence>
<dbReference type="GO" id="GO:0045159">
    <property type="term" value="F:myosin II binding"/>
    <property type="evidence" value="ECO:0007669"/>
    <property type="project" value="TreeGrafter"/>
</dbReference>
<dbReference type="GO" id="GO:0005096">
    <property type="term" value="F:GTPase activator activity"/>
    <property type="evidence" value="ECO:0007669"/>
    <property type="project" value="TreeGrafter"/>
</dbReference>
<gene>
    <name evidence="2" type="ORF">LWI29_038019</name>
</gene>
<protein>
    <submittedName>
        <fullName evidence="2">Uncharacterized protein</fullName>
    </submittedName>
</protein>
<dbReference type="GO" id="GO:0006887">
    <property type="term" value="P:exocytosis"/>
    <property type="evidence" value="ECO:0007669"/>
    <property type="project" value="TreeGrafter"/>
</dbReference>
<dbReference type="InterPro" id="IPR036322">
    <property type="entry name" value="WD40_repeat_dom_sf"/>
</dbReference>
<dbReference type="AlphaFoldDB" id="A0AA39VKR3"/>
<dbReference type="SUPFAM" id="SSF50978">
    <property type="entry name" value="WD40 repeat-like"/>
    <property type="match status" value="1"/>
</dbReference>